<accession>A0A0X1T7L6</accession>
<dbReference type="Gene3D" id="1.10.1200.10">
    <property type="entry name" value="ACP-like"/>
    <property type="match status" value="1"/>
</dbReference>
<keyword evidence="2" id="KW-0597">Phosphoprotein</keyword>
<name>A0A0X1T7L6_PSEAA</name>
<dbReference type="InterPro" id="IPR006162">
    <property type="entry name" value="Ppantetheine_attach_site"/>
</dbReference>
<keyword evidence="4" id="KW-1185">Reference proteome</keyword>
<dbReference type="EMBL" id="CP014135">
    <property type="protein sequence ID" value="AMB88086.1"/>
    <property type="molecule type" value="Genomic_DNA"/>
</dbReference>
<gene>
    <name evidence="3" type="ORF">AWM79_23530</name>
</gene>
<evidence type="ECO:0000313" key="4">
    <source>
        <dbReference type="Proteomes" id="UP000063229"/>
    </source>
</evidence>
<dbReference type="STRING" id="46677.AWM79_23530"/>
<evidence type="ECO:0000256" key="2">
    <source>
        <dbReference type="ARBA" id="ARBA00022553"/>
    </source>
</evidence>
<sequence>MFTQDTILKNVLVCLREMVPASEKVGPESDMVNDLGLESVKMMDLLMRLEDEYDLSIPINILMDVRTPQQLASSLVAYVEKSHGVV</sequence>
<proteinExistence type="predicted"/>
<dbReference type="Pfam" id="PF00550">
    <property type="entry name" value="PP-binding"/>
    <property type="match status" value="1"/>
</dbReference>
<dbReference type="InterPro" id="IPR009081">
    <property type="entry name" value="PP-bd_ACP"/>
</dbReference>
<evidence type="ECO:0000256" key="1">
    <source>
        <dbReference type="ARBA" id="ARBA00022450"/>
    </source>
</evidence>
<dbReference type="OrthoDB" id="287644at2"/>
<evidence type="ECO:0000313" key="3">
    <source>
        <dbReference type="EMBL" id="AMB88086.1"/>
    </source>
</evidence>
<keyword evidence="1" id="KW-0596">Phosphopantetheine</keyword>
<dbReference type="RefSeq" id="WP_017134308.1">
    <property type="nucleotide sequence ID" value="NZ_CP014135.1"/>
</dbReference>
<protein>
    <submittedName>
        <fullName evidence="3">Acyl carrier protein</fullName>
    </submittedName>
</protein>
<dbReference type="Proteomes" id="UP000063229">
    <property type="component" value="Chromosome"/>
</dbReference>
<organism evidence="3 4">
    <name type="scientific">Pseudomonas agarici</name>
    <dbReference type="NCBI Taxonomy" id="46677"/>
    <lineage>
        <taxon>Bacteria</taxon>
        <taxon>Pseudomonadati</taxon>
        <taxon>Pseudomonadota</taxon>
        <taxon>Gammaproteobacteria</taxon>
        <taxon>Pseudomonadales</taxon>
        <taxon>Pseudomonadaceae</taxon>
        <taxon>Pseudomonas</taxon>
    </lineage>
</organism>
<dbReference type="InterPro" id="IPR036736">
    <property type="entry name" value="ACP-like_sf"/>
</dbReference>
<dbReference type="PROSITE" id="PS00012">
    <property type="entry name" value="PHOSPHOPANTETHEINE"/>
    <property type="match status" value="1"/>
</dbReference>
<dbReference type="SUPFAM" id="SSF47336">
    <property type="entry name" value="ACP-like"/>
    <property type="match status" value="1"/>
</dbReference>
<reference evidence="3 4" key="1">
    <citation type="submission" date="2016-01" db="EMBL/GenBank/DDBJ databases">
        <authorList>
            <person name="McClelland M."/>
            <person name="Jain A."/>
            <person name="Saraogi P."/>
            <person name="Mendelson R."/>
            <person name="Westerman R."/>
            <person name="SanMiguel P."/>
            <person name="Csonka L."/>
        </authorList>
    </citation>
    <scope>NUCLEOTIDE SEQUENCE [LARGE SCALE GENOMIC DNA]</scope>
    <source>
        <strain evidence="3 4">NCPPB 2472</strain>
    </source>
</reference>
<dbReference type="PROSITE" id="PS50075">
    <property type="entry name" value="CARRIER"/>
    <property type="match status" value="1"/>
</dbReference>
<dbReference type="KEGG" id="pagb:AWM79_23530"/>
<dbReference type="AlphaFoldDB" id="A0A0X1T7L6"/>